<organism evidence="1 2">
    <name type="scientific">Alkalimarinus alittae</name>
    <dbReference type="NCBI Taxonomy" id="2961619"/>
    <lineage>
        <taxon>Bacteria</taxon>
        <taxon>Pseudomonadati</taxon>
        <taxon>Pseudomonadota</taxon>
        <taxon>Gammaproteobacteria</taxon>
        <taxon>Alteromonadales</taxon>
        <taxon>Alteromonadaceae</taxon>
        <taxon>Alkalimarinus</taxon>
    </lineage>
</organism>
<name>A0ABY6N0M6_9ALTE</name>
<dbReference type="EMBL" id="CP100390">
    <property type="protein sequence ID" value="UZE95653.1"/>
    <property type="molecule type" value="Genomic_DNA"/>
</dbReference>
<evidence type="ECO:0000313" key="1">
    <source>
        <dbReference type="EMBL" id="UZE95653.1"/>
    </source>
</evidence>
<dbReference type="Pfam" id="PF06097">
    <property type="entry name" value="DUF945"/>
    <property type="match status" value="1"/>
</dbReference>
<evidence type="ECO:0000313" key="2">
    <source>
        <dbReference type="Proteomes" id="UP001163739"/>
    </source>
</evidence>
<reference evidence="1" key="1">
    <citation type="submission" date="2022-06" db="EMBL/GenBank/DDBJ databases">
        <title>Alkalimarinus sp. nov., isolated from gut of a Alitta virens.</title>
        <authorList>
            <person name="Yang A.I."/>
            <person name="Shin N.-R."/>
        </authorList>
    </citation>
    <scope>NUCLEOTIDE SEQUENCE</scope>
    <source>
        <strain evidence="1">A2M4</strain>
    </source>
</reference>
<accession>A0ABY6N0M6</accession>
<proteinExistence type="predicted"/>
<keyword evidence="2" id="KW-1185">Reference proteome</keyword>
<protein>
    <submittedName>
        <fullName evidence="1">YdgA family protein</fullName>
    </submittedName>
</protein>
<sequence length="431" mass="46767">MNKLVGVGLVGLGVIALSGPYISGTQAESQYHQAIEALNAQAGVEAVSESYEKGYFGADSVTRIKFDRSELDDEMPQEVRFKTHFSHGIYSVKAVSHLALDEETTASLKDILGDKPPVEIVTTVNVFGDASVVATTPNIDFTDPEMGDKISISVFEMTVDVPSDYKQVTASINWPGMKMTGADGKDLAIGQLSMTQTGSQLTDYLWTSDMVLTLDSISGLDSEQRFDLINLKMTSITEEASKGRIDSGFEMSIDSVKLNEEEFKNQKLVFSLKDLAIVEFDTLMGTFDKLEETSQITDPQQQAMAQMEQFARIGQDVTALFNKGLKIDISELFVNTPKGDVTGVLHIEQPESDTAANAGPGALLQTTKGHLSLAVPVQLLALAGPQIQQQLEGLLAQNLIVKDGDVYKTEAKLESMVININGTEMPLPPLM</sequence>
<dbReference type="Proteomes" id="UP001163739">
    <property type="component" value="Chromosome"/>
</dbReference>
<dbReference type="RefSeq" id="WP_265047142.1">
    <property type="nucleotide sequence ID" value="NZ_CP100390.1"/>
</dbReference>
<dbReference type="InterPro" id="IPR010352">
    <property type="entry name" value="DUF945"/>
</dbReference>
<gene>
    <name evidence="1" type="ORF">NKI27_16560</name>
</gene>